<evidence type="ECO:0000313" key="2">
    <source>
        <dbReference type="Proteomes" id="UP000054097"/>
    </source>
</evidence>
<keyword evidence="2" id="KW-1185">Reference proteome</keyword>
<protein>
    <submittedName>
        <fullName evidence="1">Uncharacterized protein</fullName>
    </submittedName>
</protein>
<reference evidence="1 2" key="1">
    <citation type="submission" date="2014-04" db="EMBL/GenBank/DDBJ databases">
        <authorList>
            <consortium name="DOE Joint Genome Institute"/>
            <person name="Kuo A."/>
            <person name="Zuccaro A."/>
            <person name="Kohler A."/>
            <person name="Nagy L.G."/>
            <person name="Floudas D."/>
            <person name="Copeland A."/>
            <person name="Barry K.W."/>
            <person name="Cichocki N."/>
            <person name="Veneault-Fourrey C."/>
            <person name="LaButti K."/>
            <person name="Lindquist E.A."/>
            <person name="Lipzen A."/>
            <person name="Lundell T."/>
            <person name="Morin E."/>
            <person name="Murat C."/>
            <person name="Sun H."/>
            <person name="Tunlid A."/>
            <person name="Henrissat B."/>
            <person name="Grigoriev I.V."/>
            <person name="Hibbett D.S."/>
            <person name="Martin F."/>
            <person name="Nordberg H.P."/>
            <person name="Cantor M.N."/>
            <person name="Hua S.X."/>
        </authorList>
    </citation>
    <scope>NUCLEOTIDE SEQUENCE [LARGE SCALE GENOMIC DNA]</scope>
    <source>
        <strain evidence="1 2">MAFF 305830</strain>
    </source>
</reference>
<sequence>MTEQSFRLAGKIKQVLTLGLITLSFLPFASKFILDPLASQPVPRQHILIEEQ</sequence>
<proteinExistence type="predicted"/>
<reference evidence="2" key="2">
    <citation type="submission" date="2015-01" db="EMBL/GenBank/DDBJ databases">
        <title>Evolutionary Origins and Diversification of the Mycorrhizal Mutualists.</title>
        <authorList>
            <consortium name="DOE Joint Genome Institute"/>
            <consortium name="Mycorrhizal Genomics Consortium"/>
            <person name="Kohler A."/>
            <person name="Kuo A."/>
            <person name="Nagy L.G."/>
            <person name="Floudas D."/>
            <person name="Copeland A."/>
            <person name="Barry K.W."/>
            <person name="Cichocki N."/>
            <person name="Veneault-Fourrey C."/>
            <person name="LaButti K."/>
            <person name="Lindquist E.A."/>
            <person name="Lipzen A."/>
            <person name="Lundell T."/>
            <person name="Morin E."/>
            <person name="Murat C."/>
            <person name="Riley R."/>
            <person name="Ohm R."/>
            <person name="Sun H."/>
            <person name="Tunlid A."/>
            <person name="Henrissat B."/>
            <person name="Grigoriev I.V."/>
            <person name="Hibbett D.S."/>
            <person name="Martin F."/>
        </authorList>
    </citation>
    <scope>NUCLEOTIDE SEQUENCE [LARGE SCALE GENOMIC DNA]</scope>
    <source>
        <strain evidence="2">MAFF 305830</strain>
    </source>
</reference>
<dbReference type="AlphaFoldDB" id="A0A0C3AJI0"/>
<dbReference type="Proteomes" id="UP000054097">
    <property type="component" value="Unassembled WGS sequence"/>
</dbReference>
<evidence type="ECO:0000313" key="1">
    <source>
        <dbReference type="EMBL" id="KIM24755.1"/>
    </source>
</evidence>
<accession>A0A0C3AJI0</accession>
<dbReference type="EMBL" id="KN824320">
    <property type="protein sequence ID" value="KIM24755.1"/>
    <property type="molecule type" value="Genomic_DNA"/>
</dbReference>
<gene>
    <name evidence="1" type="ORF">M408DRAFT_228852</name>
</gene>
<name>A0A0C3AJI0_SERVB</name>
<organism evidence="1 2">
    <name type="scientific">Serendipita vermifera MAFF 305830</name>
    <dbReference type="NCBI Taxonomy" id="933852"/>
    <lineage>
        <taxon>Eukaryota</taxon>
        <taxon>Fungi</taxon>
        <taxon>Dikarya</taxon>
        <taxon>Basidiomycota</taxon>
        <taxon>Agaricomycotina</taxon>
        <taxon>Agaricomycetes</taxon>
        <taxon>Sebacinales</taxon>
        <taxon>Serendipitaceae</taxon>
        <taxon>Serendipita</taxon>
    </lineage>
</organism>
<dbReference type="HOGENOM" id="CLU_3088771_0_0_1"/>